<accession>A0A1Z2XW20</accession>
<feature type="domain" description="TGS" evidence="8">
    <location>
        <begin position="279"/>
        <end position="362"/>
    </location>
</feature>
<dbReference type="InterPro" id="IPR041706">
    <property type="entry name" value="YchF_N"/>
</dbReference>
<dbReference type="Pfam" id="PF06071">
    <property type="entry name" value="YchF-GTPase_C"/>
    <property type="match status" value="1"/>
</dbReference>
<reference evidence="11" key="2">
    <citation type="submission" date="2017-05" db="EMBL/GenBank/DDBJ databases">
        <title>Improved OligoMM genomes.</title>
        <authorList>
            <person name="Garzetti D."/>
        </authorList>
    </citation>
    <scope>NUCLEOTIDE SEQUENCE [LARGE SCALE GENOMIC DNA]</scope>
    <source>
        <strain evidence="11">KB18</strain>
    </source>
</reference>
<reference evidence="10 12" key="3">
    <citation type="submission" date="2020-11" db="EMBL/GenBank/DDBJ databases">
        <title>Closed and high quality bacterial genomes of the OMM12 community.</title>
        <authorList>
            <person name="Marbouty M."/>
            <person name="Lamy-Besnier Q."/>
            <person name="Debarbieux L."/>
            <person name="Koszul R."/>
        </authorList>
    </citation>
    <scope>NUCLEOTIDE SEQUENCE [LARGE SCALE GENOMIC DNA]</scope>
    <source>
        <strain evidence="10 12">KB18</strain>
    </source>
</reference>
<dbReference type="Proteomes" id="UP000596035">
    <property type="component" value="Chromosome"/>
</dbReference>
<dbReference type="FunFam" id="3.10.20.30:FF:000001">
    <property type="entry name" value="Ribosome-binding ATPase YchF"/>
    <property type="match status" value="1"/>
</dbReference>
<dbReference type="InterPro" id="IPR012675">
    <property type="entry name" value="Beta-grasp_dom_sf"/>
</dbReference>
<evidence type="ECO:0000256" key="4">
    <source>
        <dbReference type="ARBA" id="ARBA00022840"/>
    </source>
</evidence>
<dbReference type="PRINTS" id="PR00326">
    <property type="entry name" value="GTP1OBG"/>
</dbReference>
<evidence type="ECO:0000313" key="12">
    <source>
        <dbReference type="Proteomes" id="UP000596035"/>
    </source>
</evidence>
<evidence type="ECO:0000256" key="5">
    <source>
        <dbReference type="ARBA" id="ARBA00022842"/>
    </source>
</evidence>
<comment type="function">
    <text evidence="6">ATPase that binds to both the 70S ribosome and the 50S ribosomal subunit in a nucleotide-independent manner.</text>
</comment>
<dbReference type="GO" id="GO:0005525">
    <property type="term" value="F:GTP binding"/>
    <property type="evidence" value="ECO:0007669"/>
    <property type="project" value="InterPro"/>
</dbReference>
<dbReference type="InterPro" id="IPR013029">
    <property type="entry name" value="YchF_C"/>
</dbReference>
<dbReference type="Pfam" id="PF01926">
    <property type="entry name" value="MMR_HSR1"/>
    <property type="match status" value="1"/>
</dbReference>
<comment type="cofactor">
    <cofactor evidence="1">
        <name>Mg(2+)</name>
        <dbReference type="ChEBI" id="CHEBI:18420"/>
    </cofactor>
</comment>
<dbReference type="NCBIfam" id="TIGR00092">
    <property type="entry name" value="redox-regulated ATPase YchF"/>
    <property type="match status" value="1"/>
</dbReference>
<dbReference type="EMBL" id="CP065321">
    <property type="protein sequence ID" value="QQR28563.1"/>
    <property type="molecule type" value="Genomic_DNA"/>
</dbReference>
<evidence type="ECO:0000313" key="11">
    <source>
        <dbReference type="Proteomes" id="UP000196710"/>
    </source>
</evidence>
<dbReference type="RefSeq" id="WP_066541757.1">
    <property type="nucleotide sequence ID" value="NZ_CAJTCQ010000002.1"/>
</dbReference>
<dbReference type="Gene3D" id="1.10.150.300">
    <property type="entry name" value="TGS-like domain"/>
    <property type="match status" value="1"/>
</dbReference>
<evidence type="ECO:0000313" key="9">
    <source>
        <dbReference type="EMBL" id="ASB42645.1"/>
    </source>
</evidence>
<dbReference type="PROSITE" id="PS51710">
    <property type="entry name" value="G_OBG"/>
    <property type="match status" value="1"/>
</dbReference>
<dbReference type="KEGG" id="amur:ADH66_00540"/>
<dbReference type="InterPro" id="IPR012676">
    <property type="entry name" value="TGS-like"/>
</dbReference>
<evidence type="ECO:0000256" key="2">
    <source>
        <dbReference type="ARBA" id="ARBA00022723"/>
    </source>
</evidence>
<dbReference type="PIRSF" id="PIRSF006641">
    <property type="entry name" value="CHP00092"/>
    <property type="match status" value="1"/>
</dbReference>
<dbReference type="CDD" id="cd04867">
    <property type="entry name" value="TGS_YchF_OLA1"/>
    <property type="match status" value="1"/>
</dbReference>
<dbReference type="FunFam" id="1.10.150.300:FF:000001">
    <property type="entry name" value="Ribosome-binding ATPase YchF"/>
    <property type="match status" value="1"/>
</dbReference>
<dbReference type="PANTHER" id="PTHR23305:SF18">
    <property type="entry name" value="OBG-TYPE G DOMAIN-CONTAINING PROTEIN"/>
    <property type="match status" value="1"/>
</dbReference>
<keyword evidence="4 6" id="KW-0067">ATP-binding</keyword>
<dbReference type="InterPro" id="IPR031167">
    <property type="entry name" value="G_OBG"/>
</dbReference>
<keyword evidence="2" id="KW-0479">Metal-binding</keyword>
<keyword evidence="11" id="KW-1185">Reference proteome</keyword>
<dbReference type="InterPro" id="IPR004396">
    <property type="entry name" value="ATPase_YchF/OLA1"/>
</dbReference>
<dbReference type="GO" id="GO:0043023">
    <property type="term" value="F:ribosomal large subunit binding"/>
    <property type="evidence" value="ECO:0007669"/>
    <property type="project" value="UniProtKB-UniRule"/>
</dbReference>
<dbReference type="Proteomes" id="UP000196710">
    <property type="component" value="Chromosome"/>
</dbReference>
<evidence type="ECO:0000259" key="7">
    <source>
        <dbReference type="PROSITE" id="PS51710"/>
    </source>
</evidence>
<proteinExistence type="inferred from homology"/>
<feature type="binding site" evidence="6">
    <location>
        <begin position="10"/>
        <end position="15"/>
    </location>
    <ligand>
        <name>ATP</name>
        <dbReference type="ChEBI" id="CHEBI:30616"/>
    </ligand>
</feature>
<dbReference type="InterPro" id="IPR027417">
    <property type="entry name" value="P-loop_NTPase"/>
</dbReference>
<dbReference type="GO" id="GO:0005524">
    <property type="term" value="F:ATP binding"/>
    <property type="evidence" value="ECO:0007669"/>
    <property type="project" value="UniProtKB-UniRule"/>
</dbReference>
<dbReference type="InterPro" id="IPR023192">
    <property type="entry name" value="TGS-like_dom_sf"/>
</dbReference>
<dbReference type="InterPro" id="IPR004095">
    <property type="entry name" value="TGS"/>
</dbReference>
<comment type="similarity">
    <text evidence="6">Belongs to the TRAFAC class OBG-HflX-like GTPase superfamily. OBG GTPase family. YchF/OLA1 subfamily.</text>
</comment>
<evidence type="ECO:0000256" key="3">
    <source>
        <dbReference type="ARBA" id="ARBA00022741"/>
    </source>
</evidence>
<evidence type="ECO:0000313" key="10">
    <source>
        <dbReference type="EMBL" id="QQR28563.1"/>
    </source>
</evidence>
<reference evidence="9" key="1">
    <citation type="journal article" date="2017" name="Genome Announc.">
        <title>High-Quality Whole-Genome Sequences of the Oligo-Mouse-Microbiota Bacterial Community.</title>
        <authorList>
            <person name="Garzetti D."/>
            <person name="Brugiroux S."/>
            <person name="Bunk B."/>
            <person name="Pukall R."/>
            <person name="McCoy K.D."/>
            <person name="Macpherson A.J."/>
            <person name="Stecher B."/>
        </authorList>
    </citation>
    <scope>NUCLEOTIDE SEQUENCE</scope>
    <source>
        <strain evidence="9">KB18</strain>
    </source>
</reference>
<evidence type="ECO:0000256" key="6">
    <source>
        <dbReference type="HAMAP-Rule" id="MF_00944"/>
    </source>
</evidence>
<dbReference type="SUPFAM" id="SSF81271">
    <property type="entry name" value="TGS-like"/>
    <property type="match status" value="1"/>
</dbReference>
<dbReference type="InterPro" id="IPR006073">
    <property type="entry name" value="GTP-bd"/>
</dbReference>
<evidence type="ECO:0000259" key="8">
    <source>
        <dbReference type="PROSITE" id="PS51880"/>
    </source>
</evidence>
<feature type="domain" description="OBG-type G" evidence="7">
    <location>
        <begin position="1"/>
        <end position="257"/>
    </location>
</feature>
<evidence type="ECO:0000256" key="1">
    <source>
        <dbReference type="ARBA" id="ARBA00001946"/>
    </source>
</evidence>
<dbReference type="AlphaFoldDB" id="A0A1Z2XW20"/>
<dbReference type="Gene3D" id="3.10.20.30">
    <property type="match status" value="1"/>
</dbReference>
<dbReference type="GO" id="GO:0016887">
    <property type="term" value="F:ATP hydrolysis activity"/>
    <property type="evidence" value="ECO:0007669"/>
    <property type="project" value="UniProtKB-UniRule"/>
</dbReference>
<dbReference type="PANTHER" id="PTHR23305">
    <property type="entry name" value="OBG GTPASE FAMILY"/>
    <property type="match status" value="1"/>
</dbReference>
<dbReference type="Gene3D" id="3.40.50.300">
    <property type="entry name" value="P-loop containing nucleotide triphosphate hydrolases"/>
    <property type="match status" value="1"/>
</dbReference>
<sequence length="364" mass="40203">MKLGIVGLPNVGKSTLFNAITNAGAQSANYPFCTIEPNVGMVAVPDKRLEKLRDMYEPNKFTPATIEFVDIAGLVRGASKGEGLGNKFLSNIREVDAVVHVVRCFEDGDIVHVEGSIDPQRDIETIDLELILSDLEVLDRRLDKTRKLLKADKKYQGELDFFERVRAALESGQSARSVECDEEEAELLSSVSLLTNKPIIFAANLSEEDFKSGVEGNRFFRAVQEAAEREHAAVLPICAQTEAEISELAPEEKELFLADMGLTESGLDRLITACYSLLGLISFLTAGKDECRAWTIKKGTRAPQAAGRIHTDFERGFIRAEVIGFDELMECGTMAAAKDKGLLRSEGKEYVMRDGDIVLFRFNV</sequence>
<keyword evidence="3 6" id="KW-0547">Nucleotide-binding</keyword>
<dbReference type="EMBL" id="CP021422">
    <property type="protein sequence ID" value="ASB42645.1"/>
    <property type="molecule type" value="Genomic_DNA"/>
</dbReference>
<dbReference type="GO" id="GO:0046872">
    <property type="term" value="F:metal ion binding"/>
    <property type="evidence" value="ECO:0007669"/>
    <property type="project" value="UniProtKB-KW"/>
</dbReference>
<gene>
    <name evidence="6 10" type="primary">ychF</name>
    <name evidence="9" type="ORF">ADH66_00540</name>
    <name evidence="10" type="ORF">I5Q82_10535</name>
</gene>
<dbReference type="CDD" id="cd01900">
    <property type="entry name" value="YchF"/>
    <property type="match status" value="1"/>
</dbReference>
<keyword evidence="5" id="KW-0460">Magnesium</keyword>
<dbReference type="PROSITE" id="PS51880">
    <property type="entry name" value="TGS"/>
    <property type="match status" value="1"/>
</dbReference>
<dbReference type="GO" id="GO:0005737">
    <property type="term" value="C:cytoplasm"/>
    <property type="evidence" value="ECO:0007669"/>
    <property type="project" value="TreeGrafter"/>
</dbReference>
<name>A0A1Z2XW20_9FIRM</name>
<dbReference type="SUPFAM" id="SSF52540">
    <property type="entry name" value="P-loop containing nucleoside triphosphate hydrolases"/>
    <property type="match status" value="1"/>
</dbReference>
<dbReference type="HAMAP" id="MF_00944">
    <property type="entry name" value="YchF_OLA1_ATPase"/>
    <property type="match status" value="1"/>
</dbReference>
<organism evidence="10 12">
    <name type="scientific">Acutalibacter muris</name>
    <dbReference type="NCBI Taxonomy" id="1796620"/>
    <lineage>
        <taxon>Bacteria</taxon>
        <taxon>Bacillati</taxon>
        <taxon>Bacillota</taxon>
        <taxon>Clostridia</taxon>
        <taxon>Eubacteriales</taxon>
        <taxon>Acutalibacteraceae</taxon>
        <taxon>Acutalibacter</taxon>
    </lineage>
</organism>
<protein>
    <recommendedName>
        <fullName evidence="6">Ribosome-binding ATPase YchF</fullName>
    </recommendedName>
</protein>